<gene>
    <name evidence="4" type="ORF">SEPMUDRAFT_81194</name>
</gene>
<sequence>MDDPIADIRSVVHRLTQGSPKQQKDAIEDYFTTDASFTHPFCRTGSFEGSRWLILQIFQWYKIMSPTILLNVNGVAYDEENLVLYVNISQVFSIWFIPFHRSPVNLTTVLQLTRKPGSRKYYIQSQNDLYQVDQFFQFFAPWGIGTTIVFLWHFCATFFCVILAHIGRPFTMHLQSQWQKKQQRQVHTNGVSHDEDRPMAASGAKGQHSSGR</sequence>
<feature type="region of interest" description="Disordered" evidence="1">
    <location>
        <begin position="185"/>
        <end position="212"/>
    </location>
</feature>
<reference evidence="4 5" key="1">
    <citation type="journal article" date="2012" name="PLoS Pathog.">
        <title>Diverse lifestyles and strategies of plant pathogenesis encoded in the genomes of eighteen Dothideomycetes fungi.</title>
        <authorList>
            <person name="Ohm R.A."/>
            <person name="Feau N."/>
            <person name="Henrissat B."/>
            <person name="Schoch C.L."/>
            <person name="Horwitz B.A."/>
            <person name="Barry K.W."/>
            <person name="Condon B.J."/>
            <person name="Copeland A.C."/>
            <person name="Dhillon B."/>
            <person name="Glaser F."/>
            <person name="Hesse C.N."/>
            <person name="Kosti I."/>
            <person name="LaButti K."/>
            <person name="Lindquist E.A."/>
            <person name="Lucas S."/>
            <person name="Salamov A.A."/>
            <person name="Bradshaw R.E."/>
            <person name="Ciuffetti L."/>
            <person name="Hamelin R.C."/>
            <person name="Kema G.H.J."/>
            <person name="Lawrence C."/>
            <person name="Scott J.A."/>
            <person name="Spatafora J.W."/>
            <person name="Turgeon B.G."/>
            <person name="de Wit P.J.G.M."/>
            <person name="Zhong S."/>
            <person name="Goodwin S.B."/>
            <person name="Grigoriev I.V."/>
        </authorList>
    </citation>
    <scope>NUCLEOTIDE SEQUENCE [LARGE SCALE GENOMIC DNA]</scope>
    <source>
        <strain evidence="4 5">SO2202</strain>
    </source>
</reference>
<evidence type="ECO:0000313" key="4">
    <source>
        <dbReference type="EMBL" id="EMF15940.1"/>
    </source>
</evidence>
<evidence type="ECO:0000256" key="2">
    <source>
        <dbReference type="SAM" id="Phobius"/>
    </source>
</evidence>
<dbReference type="RefSeq" id="XP_016764061.1">
    <property type="nucleotide sequence ID" value="XM_016910266.1"/>
</dbReference>
<dbReference type="HOGENOM" id="CLU_079426_0_1_1"/>
<feature type="transmembrane region" description="Helical" evidence="2">
    <location>
        <begin position="139"/>
        <end position="164"/>
    </location>
</feature>
<dbReference type="PANTHER" id="PTHR35393:SF1">
    <property type="entry name" value="SNOAL-LIKE DOMAIN-CONTAINING PROTEIN"/>
    <property type="match status" value="1"/>
</dbReference>
<protein>
    <recommendedName>
        <fullName evidence="3">SigF-like NTF2-like domain-containing protein</fullName>
    </recommendedName>
</protein>
<proteinExistence type="predicted"/>
<keyword evidence="2" id="KW-1133">Transmembrane helix</keyword>
<dbReference type="GeneID" id="27907403"/>
<dbReference type="eggNOG" id="ENOG502S534">
    <property type="taxonomic scope" value="Eukaryota"/>
</dbReference>
<evidence type="ECO:0000259" key="3">
    <source>
        <dbReference type="Pfam" id="PF24840"/>
    </source>
</evidence>
<keyword evidence="2" id="KW-0472">Membrane</keyword>
<dbReference type="PANTHER" id="PTHR35393">
    <property type="entry name" value="CHROMOSOME 1, WHOLE GENOME SHOTGUN SEQUENCE"/>
    <property type="match status" value="1"/>
</dbReference>
<dbReference type="Pfam" id="PF24840">
    <property type="entry name" value="NTF2_SigF"/>
    <property type="match status" value="1"/>
</dbReference>
<feature type="domain" description="SigF-like NTF2-like" evidence="3">
    <location>
        <begin position="1"/>
        <end position="167"/>
    </location>
</feature>
<dbReference type="Proteomes" id="UP000016931">
    <property type="component" value="Unassembled WGS sequence"/>
</dbReference>
<dbReference type="InterPro" id="IPR057514">
    <property type="entry name" value="NTF2_SigF"/>
</dbReference>
<dbReference type="AlphaFoldDB" id="M3DDY3"/>
<name>M3DDY3_SPHMS</name>
<dbReference type="EMBL" id="KB456261">
    <property type="protein sequence ID" value="EMF15940.1"/>
    <property type="molecule type" value="Genomic_DNA"/>
</dbReference>
<evidence type="ECO:0000256" key="1">
    <source>
        <dbReference type="SAM" id="MobiDB-lite"/>
    </source>
</evidence>
<keyword evidence="2" id="KW-0812">Transmembrane</keyword>
<evidence type="ECO:0000313" key="5">
    <source>
        <dbReference type="Proteomes" id="UP000016931"/>
    </source>
</evidence>
<keyword evidence="5" id="KW-1185">Reference proteome</keyword>
<accession>M3DDY3</accession>
<dbReference type="STRING" id="692275.M3DDY3"/>
<dbReference type="OrthoDB" id="3645356at2759"/>
<dbReference type="OMA" id="MSQIFTI"/>
<organism evidence="4 5">
    <name type="scientific">Sphaerulina musiva (strain SO2202)</name>
    <name type="common">Poplar stem canker fungus</name>
    <name type="synonym">Septoria musiva</name>
    <dbReference type="NCBI Taxonomy" id="692275"/>
    <lineage>
        <taxon>Eukaryota</taxon>
        <taxon>Fungi</taxon>
        <taxon>Dikarya</taxon>
        <taxon>Ascomycota</taxon>
        <taxon>Pezizomycotina</taxon>
        <taxon>Dothideomycetes</taxon>
        <taxon>Dothideomycetidae</taxon>
        <taxon>Mycosphaerellales</taxon>
        <taxon>Mycosphaerellaceae</taxon>
        <taxon>Sphaerulina</taxon>
    </lineage>
</organism>